<keyword evidence="11" id="KW-0716">Sensory transduction</keyword>
<keyword evidence="2 11" id="KW-1003">Cell membrane</keyword>
<keyword evidence="4 11" id="KW-0552">Olfaction</keyword>
<dbReference type="Gene3D" id="1.20.1070.10">
    <property type="entry name" value="Rhodopsin 7-helix transmembrane proteins"/>
    <property type="match status" value="1"/>
</dbReference>
<gene>
    <name evidence="15" type="primary">LOC117668886</name>
</gene>
<dbReference type="Proteomes" id="UP001652622">
    <property type="component" value="Unplaced"/>
</dbReference>
<keyword evidence="8 10" id="KW-0675">Receptor</keyword>
<evidence type="ECO:0000256" key="11">
    <source>
        <dbReference type="RuleBase" id="RU363047"/>
    </source>
</evidence>
<dbReference type="PRINTS" id="PR00237">
    <property type="entry name" value="GPCRRHODOPSN"/>
</dbReference>
<name>A0A6P9CG97_PANGU</name>
<dbReference type="GO" id="GO:0005886">
    <property type="term" value="C:plasma membrane"/>
    <property type="evidence" value="ECO:0007669"/>
    <property type="project" value="UniProtKB-SubCell"/>
</dbReference>
<evidence type="ECO:0000256" key="6">
    <source>
        <dbReference type="ARBA" id="ARBA00023040"/>
    </source>
</evidence>
<evidence type="ECO:0000256" key="10">
    <source>
        <dbReference type="RuleBase" id="RU000688"/>
    </source>
</evidence>
<dbReference type="InterPro" id="IPR050516">
    <property type="entry name" value="Olfactory_GPCR"/>
</dbReference>
<dbReference type="GO" id="GO:0004984">
    <property type="term" value="F:olfactory receptor activity"/>
    <property type="evidence" value="ECO:0007669"/>
    <property type="project" value="InterPro"/>
</dbReference>
<evidence type="ECO:0000313" key="14">
    <source>
        <dbReference type="Proteomes" id="UP001652622"/>
    </source>
</evidence>
<dbReference type="PRINTS" id="PR00245">
    <property type="entry name" value="OLFACTORYR"/>
</dbReference>
<comment type="similarity">
    <text evidence="10">Belongs to the G-protein coupled receptor 1 family.</text>
</comment>
<organism evidence="14 15">
    <name type="scientific">Pantherophis guttatus</name>
    <name type="common">Corn snake</name>
    <name type="synonym">Elaphe guttata</name>
    <dbReference type="NCBI Taxonomy" id="94885"/>
    <lineage>
        <taxon>Eukaryota</taxon>
        <taxon>Metazoa</taxon>
        <taxon>Chordata</taxon>
        <taxon>Craniata</taxon>
        <taxon>Vertebrata</taxon>
        <taxon>Euteleostomi</taxon>
        <taxon>Lepidosauria</taxon>
        <taxon>Squamata</taxon>
        <taxon>Bifurcata</taxon>
        <taxon>Unidentata</taxon>
        <taxon>Episquamata</taxon>
        <taxon>Toxicofera</taxon>
        <taxon>Serpentes</taxon>
        <taxon>Colubroidea</taxon>
        <taxon>Colubridae</taxon>
        <taxon>Colubrinae</taxon>
        <taxon>Pantherophis</taxon>
    </lineage>
</organism>
<comment type="caution">
    <text evidence="11">Lacks conserved residue(s) required for the propagation of feature annotation.</text>
</comment>
<evidence type="ECO:0000256" key="3">
    <source>
        <dbReference type="ARBA" id="ARBA00022692"/>
    </source>
</evidence>
<dbReference type="PROSITE" id="PS50262">
    <property type="entry name" value="G_PROTEIN_RECEP_F1_2"/>
    <property type="match status" value="1"/>
</dbReference>
<dbReference type="GO" id="GO:0004930">
    <property type="term" value="F:G protein-coupled receptor activity"/>
    <property type="evidence" value="ECO:0007669"/>
    <property type="project" value="UniProtKB-KW"/>
</dbReference>
<proteinExistence type="inferred from homology"/>
<comment type="subcellular location">
    <subcellularLocation>
        <location evidence="1 11">Cell membrane</location>
        <topology evidence="1 11">Multi-pass membrane protein</topology>
    </subcellularLocation>
</comment>
<evidence type="ECO:0000256" key="9">
    <source>
        <dbReference type="ARBA" id="ARBA00023224"/>
    </source>
</evidence>
<dbReference type="KEGG" id="pgut:117668886"/>
<evidence type="ECO:0000256" key="2">
    <source>
        <dbReference type="ARBA" id="ARBA00022475"/>
    </source>
</evidence>
<dbReference type="InParanoid" id="A0A6P9CG97"/>
<dbReference type="InterPro" id="IPR000276">
    <property type="entry name" value="GPCR_Rhodpsn"/>
</dbReference>
<feature type="signal peptide" evidence="12">
    <location>
        <begin position="1"/>
        <end position="17"/>
    </location>
</feature>
<evidence type="ECO:0000256" key="12">
    <source>
        <dbReference type="SAM" id="SignalP"/>
    </source>
</evidence>
<keyword evidence="7 11" id="KW-0472">Membrane</keyword>
<feature type="transmembrane region" description="Helical" evidence="11">
    <location>
        <begin position="103"/>
        <end position="123"/>
    </location>
</feature>
<dbReference type="PROSITE" id="PS00237">
    <property type="entry name" value="G_PROTEIN_RECEP_F1_1"/>
    <property type="match status" value="1"/>
</dbReference>
<feature type="transmembrane region" description="Helical" evidence="11">
    <location>
        <begin position="169"/>
        <end position="187"/>
    </location>
</feature>
<reference evidence="15" key="1">
    <citation type="submission" date="2025-08" db="UniProtKB">
        <authorList>
            <consortium name="RefSeq"/>
        </authorList>
    </citation>
    <scope>IDENTIFICATION</scope>
    <source>
        <tissue evidence="15">Blood</tissue>
    </source>
</reference>
<dbReference type="InterPro" id="IPR000725">
    <property type="entry name" value="Olfact_rcpt"/>
</dbReference>
<dbReference type="GeneID" id="117668886"/>
<dbReference type="RefSeq" id="XP_034278830.1">
    <property type="nucleotide sequence ID" value="XM_034422939.2"/>
</dbReference>
<feature type="domain" description="G-protein coupled receptors family 1 profile" evidence="13">
    <location>
        <begin position="1"/>
        <end position="187"/>
    </location>
</feature>
<dbReference type="FunFam" id="1.20.1070.10:FF:000015">
    <property type="entry name" value="Olfactory receptor"/>
    <property type="match status" value="1"/>
</dbReference>
<keyword evidence="5 11" id="KW-1133">Transmembrane helix</keyword>
<evidence type="ECO:0000256" key="8">
    <source>
        <dbReference type="ARBA" id="ARBA00023170"/>
    </source>
</evidence>
<accession>A0A6P9CG97</accession>
<dbReference type="OMA" id="AWVEVAI"/>
<sequence length="212" mass="24308">MFVFFVGSDIAVLTLMAYDRYVAICNPLQYEIIMNRTACKKMISCVWITSFLNSVMNTVETFIIPFCSNIIHQFYCEIPHLLMITCSGSYITEIEVVLFSSTLGFGCFVFIVITYVKIFAAVLKIPSIHGRKKTFSTCLPHLTVFSIFLFTVLFAYLRPISNKPSVLDFIITILYSIIPPMLNPLIYSMRNKDLKAALSKFLWLFVFEKTCN</sequence>
<dbReference type="PANTHER" id="PTHR26452">
    <property type="entry name" value="OLFACTORY RECEPTOR"/>
    <property type="match status" value="1"/>
</dbReference>
<feature type="transmembrane region" description="Helical" evidence="11">
    <location>
        <begin position="135"/>
        <end position="157"/>
    </location>
</feature>
<dbReference type="SUPFAM" id="SSF81321">
    <property type="entry name" value="Family A G protein-coupled receptor-like"/>
    <property type="match status" value="1"/>
</dbReference>
<keyword evidence="12" id="KW-0732">Signal</keyword>
<evidence type="ECO:0000256" key="4">
    <source>
        <dbReference type="ARBA" id="ARBA00022725"/>
    </source>
</evidence>
<evidence type="ECO:0000256" key="7">
    <source>
        <dbReference type="ARBA" id="ARBA00023136"/>
    </source>
</evidence>
<dbReference type="Pfam" id="PF13853">
    <property type="entry name" value="7tm_4"/>
    <property type="match status" value="1"/>
</dbReference>
<protein>
    <recommendedName>
        <fullName evidence="11">Olfactory receptor</fullName>
    </recommendedName>
</protein>
<dbReference type="InterPro" id="IPR017452">
    <property type="entry name" value="GPCR_Rhodpsn_7TM"/>
</dbReference>
<dbReference type="AlphaFoldDB" id="A0A6P9CG97"/>
<keyword evidence="9 10" id="KW-0807">Transducer</keyword>
<feature type="chain" id="PRO_5028238662" description="Olfactory receptor" evidence="12">
    <location>
        <begin position="18"/>
        <end position="212"/>
    </location>
</feature>
<keyword evidence="6 10" id="KW-0297">G-protein coupled receptor</keyword>
<keyword evidence="3 10" id="KW-0812">Transmembrane</keyword>
<evidence type="ECO:0000313" key="15">
    <source>
        <dbReference type="RefSeq" id="XP_034278830.1"/>
    </source>
</evidence>
<keyword evidence="14" id="KW-1185">Reference proteome</keyword>
<evidence type="ECO:0000256" key="1">
    <source>
        <dbReference type="ARBA" id="ARBA00004651"/>
    </source>
</evidence>
<evidence type="ECO:0000259" key="13">
    <source>
        <dbReference type="PROSITE" id="PS50262"/>
    </source>
</evidence>
<evidence type="ECO:0000256" key="5">
    <source>
        <dbReference type="ARBA" id="ARBA00022989"/>
    </source>
</evidence>